<evidence type="ECO:0000313" key="1">
    <source>
        <dbReference type="EMBL" id="WZC47358.1"/>
    </source>
</evidence>
<evidence type="ECO:0000313" key="2">
    <source>
        <dbReference type="Proteomes" id="UP001440612"/>
    </source>
</evidence>
<organism evidence="1 2">
    <name type="scientific">Yoonia phaeophyticola</name>
    <dbReference type="NCBI Taxonomy" id="3137369"/>
    <lineage>
        <taxon>Bacteria</taxon>
        <taxon>Pseudomonadati</taxon>
        <taxon>Pseudomonadota</taxon>
        <taxon>Alphaproteobacteria</taxon>
        <taxon>Rhodobacterales</taxon>
        <taxon>Paracoccaceae</taxon>
        <taxon>Yoonia</taxon>
    </lineage>
</organism>
<reference evidence="2" key="1">
    <citation type="submission" date="2024-04" db="EMBL/GenBank/DDBJ databases">
        <title>Phylogenomic analyses of a clade within the roseobacter group suggest taxonomic reassignments of species of the genera Aestuariivita, Citreicella, Loktanella, Nautella, Pelagibaca, Ruegeria, Thalassobius, Thiobacimonas and Tropicibacter, and the proposal o.</title>
        <authorList>
            <person name="Jeon C.O."/>
        </authorList>
    </citation>
    <scope>NUCLEOTIDE SEQUENCE [LARGE SCALE GENOMIC DNA]</scope>
    <source>
        <strain evidence="2">BS5-3</strain>
    </source>
</reference>
<name>A0ABZ2UYW5_9RHOB</name>
<proteinExistence type="predicted"/>
<dbReference type="RefSeq" id="WP_341365478.1">
    <property type="nucleotide sequence ID" value="NZ_CP150951.2"/>
</dbReference>
<dbReference type="EMBL" id="CP150951">
    <property type="protein sequence ID" value="WZC47358.1"/>
    <property type="molecule type" value="Genomic_DNA"/>
</dbReference>
<sequence>MIAASSVLCDVVTSDAEVVQVAVLQKRLPVAEVGARPGDAGGLLYK</sequence>
<dbReference type="Proteomes" id="UP001440612">
    <property type="component" value="Chromosome"/>
</dbReference>
<protein>
    <submittedName>
        <fullName evidence="1">Uncharacterized protein</fullName>
    </submittedName>
</protein>
<gene>
    <name evidence="1" type="ORF">AABB29_10435</name>
</gene>
<keyword evidence="2" id="KW-1185">Reference proteome</keyword>
<accession>A0ABZ2UYW5</accession>